<gene>
    <name evidence="1" type="ORF">WN51_00116</name>
</gene>
<evidence type="ECO:0000313" key="1">
    <source>
        <dbReference type="EMBL" id="KOX81208.1"/>
    </source>
</evidence>
<reference evidence="1 2" key="1">
    <citation type="submission" date="2015-07" db="EMBL/GenBank/DDBJ databases">
        <title>The genome of Melipona quadrifasciata.</title>
        <authorList>
            <person name="Pan H."/>
            <person name="Kapheim K."/>
        </authorList>
    </citation>
    <scope>NUCLEOTIDE SEQUENCE [LARGE SCALE GENOMIC DNA]</scope>
    <source>
        <strain evidence="1">0111107301</strain>
        <tissue evidence="1">Whole body</tissue>
    </source>
</reference>
<keyword evidence="2" id="KW-1185">Reference proteome</keyword>
<dbReference type="Proteomes" id="UP000053105">
    <property type="component" value="Unassembled WGS sequence"/>
</dbReference>
<protein>
    <submittedName>
        <fullName evidence="1">Uncharacterized protein</fullName>
    </submittedName>
</protein>
<accession>A0A0N0U7P1</accession>
<evidence type="ECO:0000313" key="2">
    <source>
        <dbReference type="Proteomes" id="UP000053105"/>
    </source>
</evidence>
<organism evidence="1 2">
    <name type="scientific">Melipona quadrifasciata</name>
    <dbReference type="NCBI Taxonomy" id="166423"/>
    <lineage>
        <taxon>Eukaryota</taxon>
        <taxon>Metazoa</taxon>
        <taxon>Ecdysozoa</taxon>
        <taxon>Arthropoda</taxon>
        <taxon>Hexapoda</taxon>
        <taxon>Insecta</taxon>
        <taxon>Pterygota</taxon>
        <taxon>Neoptera</taxon>
        <taxon>Endopterygota</taxon>
        <taxon>Hymenoptera</taxon>
        <taxon>Apocrita</taxon>
        <taxon>Aculeata</taxon>
        <taxon>Apoidea</taxon>
        <taxon>Anthophila</taxon>
        <taxon>Apidae</taxon>
        <taxon>Melipona</taxon>
    </lineage>
</organism>
<dbReference type="AlphaFoldDB" id="A0A0N0U7P1"/>
<proteinExistence type="predicted"/>
<name>A0A0N0U7P1_9HYME</name>
<sequence length="78" mass="9138">MDAMLIVELYALSRDETPPDACVNRQKFNSALEKKKRKAREKIKRLKSARIILEHSKINRLKTKYFLVINTSNFSSKI</sequence>
<dbReference type="EMBL" id="KQ435689">
    <property type="protein sequence ID" value="KOX81208.1"/>
    <property type="molecule type" value="Genomic_DNA"/>
</dbReference>